<dbReference type="Pfam" id="PF02687">
    <property type="entry name" value="FtsX"/>
    <property type="match status" value="2"/>
</dbReference>
<feature type="transmembrane region" description="Helical" evidence="7">
    <location>
        <begin position="738"/>
        <end position="761"/>
    </location>
</feature>
<keyword evidence="4 7" id="KW-1133">Transmembrane helix</keyword>
<dbReference type="RefSeq" id="WP_219781060.1">
    <property type="nucleotide sequence ID" value="NZ_JAHXPT010000016.1"/>
</dbReference>
<dbReference type="PANTHER" id="PTHR30572">
    <property type="entry name" value="MEMBRANE COMPONENT OF TRANSPORTER-RELATED"/>
    <property type="match status" value="1"/>
</dbReference>
<sequence>MIDNYKIMSTRYLKQNKKRTILTLIGIILSLSLIATIGLFVKSGEISQVENVKYEMGYSFHLSYKTYTDEILSKIDNNPNVERFGIMSLGERVPYNSILIEEYFMNKGATEFFKYSIKEGSMPQNNSEICIDEWGKDHIKEGLKIGDTLDVKGNQYKIVGFLKNDEYYQREKICRLITFSASPKNGQLMVEISPKADFEGTLKNLSNLTNKENLISNEPLIRINKLGSNKNLIVAAGIAITIVLCATIIVIYNSFQINVAERVKQFGLLRSIGATKKQIKNIVFREATVLLFIAIPIGLVISIGAIYSINFIFKLLLKESSPISLVTIDMGVLIISSIITILAVYISSLIPAHFVGNISPLVAVSSRVIIKKEVIKRRKYPLLKRIFNYKMLMAIKNIRRNPSRCQTMILSIVVSSVLFITFTSLMNQVFTIKSPSESYKILDLDVVKSSDDRDIQLNSNELTFDNLSKEIQRLSNVEKTYIKYKDVNTYIDIPLEKRIKEAGNIFQKQKVGDEYKKVLDTKVKSYDEEALQKINQYILSGEIDISRLNSENGIILVDNGKARDYNTNKLYIGKLTNYKVNDEIVIFKDNKEFKFKILGIIKDDIFERDDSPNVLELITSKQIAENILAESPEVQNLSVSLKDKSLNLKTTTEINNILNNNSSYSVINYVDINDTQKNSMIMIQVLVYGFISVIALISSINIINTITMNITLRRKEIAMLKSIGMSQKDLKTMIRYEGMFYGIFGGVIGSVIGCALSYSIFNVLSDVVSMQWKMPLGLSIITILVAMAISYLSTLIPMRKIEKYNVIEAIKEE</sequence>
<reference evidence="9 10" key="1">
    <citation type="submission" date="2021-07" db="EMBL/GenBank/DDBJ databases">
        <title>Clostridium weizhouense sp. nov., an anaerobic bacterium isolated from activated sludge of Petroleum wastewater.</title>
        <authorList>
            <person name="Li Q."/>
        </authorList>
    </citation>
    <scope>NUCLEOTIDE SEQUENCE [LARGE SCALE GENOMIC DNA]</scope>
    <source>
        <strain evidence="9 10">YB-6</strain>
    </source>
</reference>
<feature type="domain" description="ABC3 transporter permease C-terminal" evidence="8">
    <location>
        <begin position="238"/>
        <end position="359"/>
    </location>
</feature>
<feature type="transmembrane region" description="Helical" evidence="7">
    <location>
        <begin position="232"/>
        <end position="252"/>
    </location>
</feature>
<keyword evidence="2" id="KW-1003">Cell membrane</keyword>
<evidence type="ECO:0000313" key="10">
    <source>
        <dbReference type="Proteomes" id="UP001519921"/>
    </source>
</evidence>
<proteinExistence type="inferred from homology"/>
<feature type="transmembrane region" description="Helical" evidence="7">
    <location>
        <begin position="685"/>
        <end position="712"/>
    </location>
</feature>
<comment type="subcellular location">
    <subcellularLocation>
        <location evidence="1">Cell membrane</location>
        <topology evidence="1">Multi-pass membrane protein</topology>
    </subcellularLocation>
</comment>
<keyword evidence="10" id="KW-1185">Reference proteome</keyword>
<dbReference type="PANTHER" id="PTHR30572:SF4">
    <property type="entry name" value="ABC TRANSPORTER PERMEASE YTRF"/>
    <property type="match status" value="1"/>
</dbReference>
<keyword evidence="3 7" id="KW-0812">Transmembrane</keyword>
<feature type="domain" description="ABC3 transporter permease C-terminal" evidence="8">
    <location>
        <begin position="690"/>
        <end position="805"/>
    </location>
</feature>
<protein>
    <submittedName>
        <fullName evidence="9">ABC transporter permease</fullName>
    </submittedName>
</protein>
<dbReference type="EMBL" id="JAHXPT010000016">
    <property type="protein sequence ID" value="MBW6411594.1"/>
    <property type="molecule type" value="Genomic_DNA"/>
</dbReference>
<feature type="transmembrane region" description="Helical" evidence="7">
    <location>
        <begin position="325"/>
        <end position="346"/>
    </location>
</feature>
<evidence type="ECO:0000256" key="3">
    <source>
        <dbReference type="ARBA" id="ARBA00022692"/>
    </source>
</evidence>
<evidence type="ECO:0000256" key="7">
    <source>
        <dbReference type="SAM" id="Phobius"/>
    </source>
</evidence>
<dbReference type="Proteomes" id="UP001519921">
    <property type="component" value="Unassembled WGS sequence"/>
</dbReference>
<dbReference type="InterPro" id="IPR050250">
    <property type="entry name" value="Macrolide_Exporter_MacB"/>
</dbReference>
<evidence type="ECO:0000256" key="5">
    <source>
        <dbReference type="ARBA" id="ARBA00023136"/>
    </source>
</evidence>
<evidence type="ECO:0000259" key="8">
    <source>
        <dbReference type="Pfam" id="PF02687"/>
    </source>
</evidence>
<dbReference type="InterPro" id="IPR003838">
    <property type="entry name" value="ABC3_permease_C"/>
</dbReference>
<feature type="transmembrane region" description="Helical" evidence="7">
    <location>
        <begin position="408"/>
        <end position="430"/>
    </location>
</feature>
<name>A0ABS7ASE7_9CLOT</name>
<comment type="similarity">
    <text evidence="6">Belongs to the ABC-4 integral membrane protein family.</text>
</comment>
<evidence type="ECO:0000313" key="9">
    <source>
        <dbReference type="EMBL" id="MBW6411594.1"/>
    </source>
</evidence>
<feature type="transmembrane region" description="Helical" evidence="7">
    <location>
        <begin position="20"/>
        <end position="41"/>
    </location>
</feature>
<evidence type="ECO:0000256" key="1">
    <source>
        <dbReference type="ARBA" id="ARBA00004651"/>
    </source>
</evidence>
<gene>
    <name evidence="9" type="ORF">KYD98_16025</name>
</gene>
<comment type="caution">
    <text evidence="9">The sequence shown here is derived from an EMBL/GenBank/DDBJ whole genome shotgun (WGS) entry which is preliminary data.</text>
</comment>
<accession>A0ABS7ASE7</accession>
<evidence type="ECO:0000256" key="2">
    <source>
        <dbReference type="ARBA" id="ARBA00022475"/>
    </source>
</evidence>
<organism evidence="9 10">
    <name type="scientific">Clostridium weizhouense</name>
    <dbReference type="NCBI Taxonomy" id="2859781"/>
    <lineage>
        <taxon>Bacteria</taxon>
        <taxon>Bacillati</taxon>
        <taxon>Bacillota</taxon>
        <taxon>Clostridia</taxon>
        <taxon>Eubacteriales</taxon>
        <taxon>Clostridiaceae</taxon>
        <taxon>Clostridium</taxon>
    </lineage>
</organism>
<feature type="transmembrane region" description="Helical" evidence="7">
    <location>
        <begin position="776"/>
        <end position="796"/>
    </location>
</feature>
<keyword evidence="5 7" id="KW-0472">Membrane</keyword>
<feature type="transmembrane region" description="Helical" evidence="7">
    <location>
        <begin position="289"/>
        <end position="313"/>
    </location>
</feature>
<evidence type="ECO:0000256" key="4">
    <source>
        <dbReference type="ARBA" id="ARBA00022989"/>
    </source>
</evidence>
<evidence type="ECO:0000256" key="6">
    <source>
        <dbReference type="ARBA" id="ARBA00038076"/>
    </source>
</evidence>